<keyword evidence="7 10" id="KW-0689">Ribosomal protein</keyword>
<dbReference type="InterPro" id="IPR005878">
    <property type="entry name" value="Ribosom_uL1_bac-type"/>
</dbReference>
<dbReference type="SUPFAM" id="SSF56808">
    <property type="entry name" value="Ribosomal protein L1"/>
    <property type="match status" value="1"/>
</dbReference>
<evidence type="ECO:0000256" key="2">
    <source>
        <dbReference type="ARBA" id="ARBA00022491"/>
    </source>
</evidence>
<keyword evidence="3 10" id="KW-0820">tRNA-binding</keyword>
<dbReference type="InterPro" id="IPR023673">
    <property type="entry name" value="Ribosomal_uL1_CS"/>
</dbReference>
<keyword evidence="13" id="KW-1185">Reference proteome</keyword>
<dbReference type="PROSITE" id="PS01199">
    <property type="entry name" value="RIBOSOMAL_L1"/>
    <property type="match status" value="1"/>
</dbReference>
<dbReference type="GO" id="GO:0019843">
    <property type="term" value="F:rRNA binding"/>
    <property type="evidence" value="ECO:0007669"/>
    <property type="project" value="UniProtKB-UniRule"/>
</dbReference>
<evidence type="ECO:0000256" key="6">
    <source>
        <dbReference type="ARBA" id="ARBA00022884"/>
    </source>
</evidence>
<evidence type="ECO:0000256" key="7">
    <source>
        <dbReference type="ARBA" id="ARBA00022980"/>
    </source>
</evidence>
<name>A0A1E5ILM0_ENDTX</name>
<organism evidence="12 13">
    <name type="scientific">Endomicrobium trichonymphae</name>
    <dbReference type="NCBI Taxonomy" id="1408204"/>
    <lineage>
        <taxon>Bacteria</taxon>
        <taxon>Pseudomonadati</taxon>
        <taxon>Elusimicrobiota</taxon>
        <taxon>Endomicrobiia</taxon>
        <taxon>Endomicrobiales</taxon>
        <taxon>Endomicrobiaceae</taxon>
        <taxon>Candidatus Endomicrobiellum</taxon>
    </lineage>
</organism>
<evidence type="ECO:0000313" key="13">
    <source>
        <dbReference type="Proteomes" id="UP000095237"/>
    </source>
</evidence>
<dbReference type="EMBL" id="LNVX01000291">
    <property type="protein sequence ID" value="OEG70868.1"/>
    <property type="molecule type" value="Genomic_DNA"/>
</dbReference>
<comment type="similarity">
    <text evidence="1 10 11">Belongs to the universal ribosomal protein uL1 family.</text>
</comment>
<evidence type="ECO:0000256" key="10">
    <source>
        <dbReference type="HAMAP-Rule" id="MF_01318"/>
    </source>
</evidence>
<accession>A0A1E5ILM0</accession>
<evidence type="ECO:0000256" key="1">
    <source>
        <dbReference type="ARBA" id="ARBA00010531"/>
    </source>
</evidence>
<dbReference type="GO" id="GO:0003735">
    <property type="term" value="F:structural constituent of ribosome"/>
    <property type="evidence" value="ECO:0007669"/>
    <property type="project" value="InterPro"/>
</dbReference>
<dbReference type="PANTHER" id="PTHR36427:SF3">
    <property type="entry name" value="LARGE RIBOSOMAL SUBUNIT PROTEIN UL1M"/>
    <property type="match status" value="1"/>
</dbReference>
<dbReference type="GO" id="GO:0006412">
    <property type="term" value="P:translation"/>
    <property type="evidence" value="ECO:0007669"/>
    <property type="project" value="UniProtKB-UniRule"/>
</dbReference>
<comment type="subunit">
    <text evidence="10">Part of the 50S ribosomal subunit.</text>
</comment>
<dbReference type="InterPro" id="IPR028364">
    <property type="entry name" value="Ribosomal_uL1/biogenesis"/>
</dbReference>
<keyword evidence="5 10" id="KW-0810">Translation regulation</keyword>
<evidence type="ECO:0000313" key="12">
    <source>
        <dbReference type="EMBL" id="OEG70868.1"/>
    </source>
</evidence>
<evidence type="ECO:0000256" key="11">
    <source>
        <dbReference type="RuleBase" id="RU000659"/>
    </source>
</evidence>
<dbReference type="GO" id="GO:0006417">
    <property type="term" value="P:regulation of translation"/>
    <property type="evidence" value="ECO:0007669"/>
    <property type="project" value="UniProtKB-KW"/>
</dbReference>
<keyword evidence="6 10" id="KW-0694">RNA-binding</keyword>
<dbReference type="InterPro" id="IPR016095">
    <property type="entry name" value="Ribosomal_uL1_3-a/b-sand"/>
</dbReference>
<dbReference type="GO" id="GO:0000049">
    <property type="term" value="F:tRNA binding"/>
    <property type="evidence" value="ECO:0007669"/>
    <property type="project" value="UniProtKB-KW"/>
</dbReference>
<reference evidence="12 13" key="1">
    <citation type="submission" date="2015-11" db="EMBL/GenBank/DDBJ databases">
        <title>Evidence for parallel genomic evolution in an endosymbiosis of termite gut flagellates.</title>
        <authorList>
            <person name="Zheng H."/>
        </authorList>
    </citation>
    <scope>NUCLEOTIDE SEQUENCE [LARGE SCALE GENOMIC DNA]</scope>
    <source>
        <strain evidence="12 13">CET450</strain>
    </source>
</reference>
<keyword evidence="8 10" id="KW-0687">Ribonucleoprotein</keyword>
<dbReference type="GO" id="GO:0015934">
    <property type="term" value="C:large ribosomal subunit"/>
    <property type="evidence" value="ECO:0007669"/>
    <property type="project" value="InterPro"/>
</dbReference>
<dbReference type="AlphaFoldDB" id="A0A1E5ILM0"/>
<dbReference type="FunFam" id="3.40.50.790:FF:000001">
    <property type="entry name" value="50S ribosomal protein L1"/>
    <property type="match status" value="1"/>
</dbReference>
<keyword evidence="4 10" id="KW-0699">rRNA-binding</keyword>
<protein>
    <recommendedName>
        <fullName evidence="9 10">Large ribosomal subunit protein uL1</fullName>
    </recommendedName>
</protein>
<gene>
    <name evidence="10" type="primary">rplA</name>
    <name evidence="12" type="ORF">ATZ36_16835</name>
</gene>
<sequence length="232" mass="25225">MTPQEEKVGKRLNEAEKLVDKNGTYKLLEAVALVKETATAKFDETIEIHIKLGSDPKRSDQMVRGTISLPHGIGRTRKIAVLAKGEKQKEAEAAGADIIGSDDLIEDISKGKLAFDVLVATPDVMKDLSVVAKILGPKGLMPNPKSGTVTFEIGRAVEEFKKGRVEYKNDSFGIIHVPVGKASFEKEKLEDNIKILLEAVVKAKPSSLKGQYIRSISISSTMGPGIFVEQKI</sequence>
<comment type="function">
    <text evidence="10">Binds directly to 23S rRNA. The L1 stalk is quite mobile in the ribosome, and is involved in E site tRNA release.</text>
</comment>
<comment type="function">
    <text evidence="10">Protein L1 is also a translational repressor protein, it controls the translation of the L11 operon by binding to its mRNA.</text>
</comment>
<dbReference type="PANTHER" id="PTHR36427">
    <property type="entry name" value="54S RIBOSOMAL PROTEIN L1, MITOCHONDRIAL"/>
    <property type="match status" value="1"/>
</dbReference>
<dbReference type="Gene3D" id="3.40.50.790">
    <property type="match status" value="1"/>
</dbReference>
<keyword evidence="2 10" id="KW-0678">Repressor</keyword>
<dbReference type="InterPro" id="IPR002143">
    <property type="entry name" value="Ribosomal_uL1"/>
</dbReference>
<evidence type="ECO:0000256" key="3">
    <source>
        <dbReference type="ARBA" id="ARBA00022555"/>
    </source>
</evidence>
<dbReference type="Gene3D" id="3.30.190.20">
    <property type="match status" value="1"/>
</dbReference>
<dbReference type="CDD" id="cd00403">
    <property type="entry name" value="Ribosomal_L1"/>
    <property type="match status" value="1"/>
</dbReference>
<proteinExistence type="inferred from homology"/>
<comment type="caution">
    <text evidence="12">The sequence shown here is derived from an EMBL/GenBank/DDBJ whole genome shotgun (WGS) entry which is preliminary data.</text>
</comment>
<dbReference type="NCBIfam" id="TIGR01169">
    <property type="entry name" value="rplA_bact"/>
    <property type="match status" value="1"/>
</dbReference>
<dbReference type="PIRSF" id="PIRSF002155">
    <property type="entry name" value="Ribosomal_L1"/>
    <property type="match status" value="1"/>
</dbReference>
<evidence type="ECO:0000256" key="8">
    <source>
        <dbReference type="ARBA" id="ARBA00023274"/>
    </source>
</evidence>
<evidence type="ECO:0000256" key="9">
    <source>
        <dbReference type="ARBA" id="ARBA00035241"/>
    </source>
</evidence>
<evidence type="ECO:0000256" key="4">
    <source>
        <dbReference type="ARBA" id="ARBA00022730"/>
    </source>
</evidence>
<dbReference type="Proteomes" id="UP000095237">
    <property type="component" value="Unassembled WGS sequence"/>
</dbReference>
<dbReference type="HAMAP" id="MF_01318_B">
    <property type="entry name" value="Ribosomal_uL1_B"/>
    <property type="match status" value="1"/>
</dbReference>
<dbReference type="InterPro" id="IPR023674">
    <property type="entry name" value="Ribosomal_uL1-like"/>
</dbReference>
<evidence type="ECO:0000256" key="5">
    <source>
        <dbReference type="ARBA" id="ARBA00022845"/>
    </source>
</evidence>
<dbReference type="Pfam" id="PF00687">
    <property type="entry name" value="Ribosomal_L1"/>
    <property type="match status" value="1"/>
</dbReference>